<name>C4YHX2_CANAW</name>
<feature type="coiled-coil region" evidence="4">
    <location>
        <begin position="954"/>
        <end position="1030"/>
    </location>
</feature>
<feature type="compositionally biased region" description="Low complexity" evidence="5">
    <location>
        <begin position="1685"/>
        <end position="1695"/>
    </location>
</feature>
<dbReference type="HOGENOM" id="CLU_002593_0_0_1"/>
<feature type="compositionally biased region" description="Basic and acidic residues" evidence="5">
    <location>
        <begin position="1816"/>
        <end position="1826"/>
    </location>
</feature>
<dbReference type="PaxDb" id="5476-C4YHX2"/>
<dbReference type="VEuPathDB" id="FungiDB:CAWG_03675"/>
<keyword evidence="2 4" id="KW-0175">Coiled coil</keyword>
<feature type="coiled-coil region" evidence="4">
    <location>
        <begin position="468"/>
        <end position="509"/>
    </location>
</feature>
<feature type="coiled-coil region" evidence="4">
    <location>
        <begin position="1167"/>
        <end position="1282"/>
    </location>
</feature>
<feature type="compositionally biased region" description="Polar residues" evidence="5">
    <location>
        <begin position="85"/>
        <end position="98"/>
    </location>
</feature>
<feature type="region of interest" description="Disordered" evidence="5">
    <location>
        <begin position="1"/>
        <end position="104"/>
    </location>
</feature>
<dbReference type="OMA" id="HAQQNYE"/>
<dbReference type="Proteomes" id="UP000001429">
    <property type="component" value="Chromosome 4"/>
</dbReference>
<gene>
    <name evidence="8" type="ORF">CAWG_03675</name>
</gene>
<comment type="subcellular location">
    <subcellularLocation>
        <location evidence="1">Nucleus</location>
    </subcellularLocation>
</comment>
<feature type="compositionally biased region" description="Polar residues" evidence="5">
    <location>
        <begin position="1661"/>
        <end position="1675"/>
    </location>
</feature>
<feature type="coiled-coil region" evidence="4">
    <location>
        <begin position="574"/>
        <end position="636"/>
    </location>
</feature>
<dbReference type="PANTHER" id="PTHR18898:SF2">
    <property type="entry name" value="NUCLEOPROTEIN TPR"/>
    <property type="match status" value="1"/>
</dbReference>
<dbReference type="PANTHER" id="PTHR18898">
    <property type="entry name" value="NUCLEOPROTEIN TPR-RELATED"/>
    <property type="match status" value="1"/>
</dbReference>
<evidence type="ECO:0000256" key="1">
    <source>
        <dbReference type="ARBA" id="ARBA00004123"/>
    </source>
</evidence>
<sequence>MSEDISPKETTQEENNNHEENQNVAEEVATSQQPAPAPAPAPTEEEEPETEKVEPIEEDKEELPHQETNVPEVGNDSVQEDPHTSFLQPPSDKQQFATPSKDLPALKDIETITTPKTFDVAKDNDIDDDAAKGLADIVASSPIKHNILAELQQHEESLNEDTLRIISGYLSLDESSIKSIGDANVLHSLVSKSAEFQNISSENEFLKLKMEQNAQSISKQLQELQQKYSNADNLSTSLQESKDKLEYENKRQTEKILELEAANDRIQRELADLKQSEIVKDEELNKFREGQTHQLLEFEQQINQLSSTNVTQSKKLNELTKEINETRNDKFSLQLELTKSQNEASYLRDQKDWYDNELKSAQARFTELIKKHESEFLGTSTKVSNLTAKNETLETLNKQHEATIASLKSKLEQQITKASKTETEFELEKSRFLKEIDSKQELIELTKLQAQQRATRIEQLESYSEEIKQSMSETITSLETALSEKNEKLLETQERLKRTEEALDAELHKETDLPKLSDSSAMIAANGSGISLSTLYSEYNHLKKQLVVERSQKQKMEMQLESFINELDARKPVIANYREQIQFYENSMKEMLGKVETIRSEKGEVEKDAKRLRSRVAENENELVSMKRLLKDLGRQLCFYLIHSKIRDNSENPLTAAEKKSIEKILSQTGNFDEENETDSDKLISERLLEFKNIIELQQRNEELLVAIRQLSKKLEAREEENNNLESVAIEEAKDAILTLESELDSLNIKLDAVTKERDALRSINVKNPTSSKDSDYLSQTNADLRKRLGDSERIISEIREQSAKSVYELNEKIRQITDKKNELALQVSVSSKSTELAETRLSISQKSLSDCREELASVRKEIEFWREQTSKFESQLVSKTQQLHEFEETLSQNKVTIVSLQREKEFQTSINTTLESKIEALKNDKIKLNEFVLNLQSMLKDREESARDISGKLSASIENYQNLQQKLSEKEERIFILSNQSELSLKAQNTKLEQVNEISRQLLETKNKLIEKENVVEELKRKLATTRRESILQPTIAAGSGGGAASTGATSITDSNNFEIQQLKEDLRIAESQVEELSNLAKASEATLIDSTNSFEQYKADSESKYQALLKEKELVDDEVKRLTDLYNITSQDLQSAKTLHIEEVNELKSKLNEFKYKADQYDTMENDYQEKIESIRRDLDDQTKLYNDCHTKYQAELNKTGTLTEHIGALKTQLEEKGEQINSLQEEVKTVQNSIKEQQDQLVTEKSQIETDLSLSNNRIAELKEQNDILLNQLELTKNSLTNGGDVSSPGESGDDLRQVVNYLRREKESSDAKLLVATEENQELTIKLRQVQNELATTKSVFSSAAHIDLDAVSKEQKNLSAQLEQLNLLRESNSSLRQENVKFSGEIKKLNEQIITLGNELNPLKEQINELTTNLEFEQQKAKLLHEENERIKSAALSTDEQKSDANKHTNETIARMQEQMDKLKTKANERIRSMNETIASKDETIKQLNEKVDQLSNSANTNEDKSKEQIDQLNTKLSNLQSEVENSKTEKNELLKKLSELESNLRAEFDKEKQEIIKSLELAKQANASDENLQKRYKELEEALTNSKKEFETKLEAERKKTREEVEKKYDIKLKMMNRKIEKYEKANNSSTPTTPLATTPQPSIPAKPVFPVANATPSPQVAPTTSTTPAVIANKPAEQLQQQQQQQHQPTNNAAATPVIGSNSSASATPPPVVLSNSGVGSSAAVPDPDTKTQSKAPVATAAASAPAPAPAPTVSRPVGHPGNESTLRIHRPGGHPGFESTLTVHKPTVTNRNENRKFSPVPNPTAQDNSKKRTNEGQHQRPQIKKPKDS</sequence>
<feature type="compositionally biased region" description="Polar residues" evidence="5">
    <location>
        <begin position="1696"/>
        <end position="1714"/>
    </location>
</feature>
<feature type="coiled-coil region" evidence="4">
    <location>
        <begin position="694"/>
        <end position="869"/>
    </location>
</feature>
<feature type="compositionally biased region" description="Basic and acidic residues" evidence="5">
    <location>
        <begin position="1"/>
        <end position="21"/>
    </location>
</feature>
<dbReference type="Pfam" id="PF25785">
    <property type="entry name" value="TPR"/>
    <property type="match status" value="1"/>
</dbReference>
<dbReference type="GO" id="GO:0005643">
    <property type="term" value="C:nuclear pore"/>
    <property type="evidence" value="ECO:0007669"/>
    <property type="project" value="TreeGrafter"/>
</dbReference>
<dbReference type="OrthoDB" id="343070at2759"/>
<dbReference type="GO" id="GO:0006406">
    <property type="term" value="P:mRNA export from nucleus"/>
    <property type="evidence" value="ECO:0007669"/>
    <property type="project" value="TreeGrafter"/>
</dbReference>
<evidence type="ECO:0000259" key="7">
    <source>
        <dbReference type="Pfam" id="PF25785"/>
    </source>
</evidence>
<evidence type="ECO:0000313" key="9">
    <source>
        <dbReference type="Proteomes" id="UP000001429"/>
    </source>
</evidence>
<feature type="region of interest" description="Disordered" evidence="5">
    <location>
        <begin position="1628"/>
        <end position="1837"/>
    </location>
</feature>
<evidence type="ECO:0000256" key="3">
    <source>
        <dbReference type="ARBA" id="ARBA00023242"/>
    </source>
</evidence>
<evidence type="ECO:0000256" key="2">
    <source>
        <dbReference type="ARBA" id="ARBA00023054"/>
    </source>
</evidence>
<proteinExistence type="predicted"/>
<dbReference type="Gene3D" id="1.10.287.1490">
    <property type="match status" value="1"/>
</dbReference>
<dbReference type="GO" id="GO:0006606">
    <property type="term" value="P:protein import into nucleus"/>
    <property type="evidence" value="ECO:0007669"/>
    <property type="project" value="InterPro"/>
</dbReference>
<feature type="compositionally biased region" description="Low complexity" evidence="5">
    <location>
        <begin position="1635"/>
        <end position="1647"/>
    </location>
</feature>
<keyword evidence="9" id="KW-1185">Reference proteome</keyword>
<feature type="domain" description="Nucleoprotein TPR/MLP1-2" evidence="6">
    <location>
        <begin position="1152"/>
        <end position="1278"/>
    </location>
</feature>
<dbReference type="Pfam" id="PF07926">
    <property type="entry name" value="TPR_MLP1_2"/>
    <property type="match status" value="1"/>
</dbReference>
<dbReference type="EMBL" id="CH672349">
    <property type="protein sequence ID" value="EEQ45354.1"/>
    <property type="molecule type" value="Genomic_DNA"/>
</dbReference>
<keyword evidence="3" id="KW-0539">Nucleus</keyword>
<evidence type="ECO:0000313" key="8">
    <source>
        <dbReference type="EMBL" id="EEQ45354.1"/>
    </source>
</evidence>
<organism evidence="8 9">
    <name type="scientific">Candida albicans (strain WO-1)</name>
    <name type="common">Yeast</name>
    <dbReference type="NCBI Taxonomy" id="294748"/>
    <lineage>
        <taxon>Eukaryota</taxon>
        <taxon>Fungi</taxon>
        <taxon>Dikarya</taxon>
        <taxon>Ascomycota</taxon>
        <taxon>Saccharomycotina</taxon>
        <taxon>Pichiomycetes</taxon>
        <taxon>Debaryomycetaceae</taxon>
        <taxon>Candida/Lodderomyces clade</taxon>
        <taxon>Candida</taxon>
    </lineage>
</organism>
<dbReference type="GO" id="GO:0017056">
    <property type="term" value="F:structural constituent of nuclear pore"/>
    <property type="evidence" value="ECO:0007669"/>
    <property type="project" value="TreeGrafter"/>
</dbReference>
<evidence type="ECO:0000256" key="4">
    <source>
        <dbReference type="SAM" id="Coils"/>
    </source>
</evidence>
<dbReference type="InterPro" id="IPR012929">
    <property type="entry name" value="Nucleoprot-TPR/MLP1-2_dom"/>
</dbReference>
<feature type="coiled-coil region" evidence="4">
    <location>
        <begin position="383"/>
        <end position="424"/>
    </location>
</feature>
<feature type="compositionally biased region" description="Low complexity" evidence="5">
    <location>
        <begin position="1743"/>
        <end position="1753"/>
    </location>
</feature>
<dbReference type="InterPro" id="IPR057974">
    <property type="entry name" value="NUA/TPR/MLP1-2-like_dom"/>
</dbReference>
<protein>
    <submittedName>
        <fullName evidence="8">Uncharacterized protein</fullName>
    </submittedName>
</protein>
<evidence type="ECO:0000259" key="6">
    <source>
        <dbReference type="Pfam" id="PF07926"/>
    </source>
</evidence>
<feature type="compositionally biased region" description="Polar residues" evidence="5">
    <location>
        <begin position="1787"/>
        <end position="1799"/>
    </location>
</feature>
<feature type="domain" description="NUA/TPR/MLP1-2-like" evidence="7">
    <location>
        <begin position="609"/>
        <end position="719"/>
    </location>
</feature>
<feature type="coiled-coil region" evidence="4">
    <location>
        <begin position="1061"/>
        <end position="1127"/>
    </location>
</feature>
<feature type="coiled-coil region" evidence="4">
    <location>
        <begin position="207"/>
        <end position="336"/>
    </location>
</feature>
<reference evidence="8 9" key="1">
    <citation type="journal article" date="2009" name="Nature">
        <title>Evolution of pathogenicity and sexual reproduction in eight Candida genomes.</title>
        <authorList>
            <person name="Butler G."/>
            <person name="Rasmussen M.D."/>
            <person name="Lin M.F."/>
            <person name="Santos M.A."/>
            <person name="Sakthikumar S."/>
            <person name="Munro C.A."/>
            <person name="Rheinbay E."/>
            <person name="Grabherr M."/>
            <person name="Forche A."/>
            <person name="Reedy J.L."/>
            <person name="Agrafioti I."/>
            <person name="Arnaud M.B."/>
            <person name="Bates S."/>
            <person name="Brown A.J."/>
            <person name="Brunke S."/>
            <person name="Costanzo M.C."/>
            <person name="Fitzpatrick D.A."/>
            <person name="de Groot P.W."/>
            <person name="Harris D."/>
            <person name="Hoyer L.L."/>
            <person name="Hube B."/>
            <person name="Klis F.M."/>
            <person name="Kodira C."/>
            <person name="Lennard N."/>
            <person name="Logue M.E."/>
            <person name="Martin R."/>
            <person name="Neiman A.M."/>
            <person name="Nikolaou E."/>
            <person name="Quail M.A."/>
            <person name="Quinn J."/>
            <person name="Santos M.C."/>
            <person name="Schmitzberger F.F."/>
            <person name="Sherlock G."/>
            <person name="Shah P."/>
            <person name="Silverstein K.A."/>
            <person name="Skrzypek M.S."/>
            <person name="Soll D."/>
            <person name="Staggs R."/>
            <person name="Stansfield I."/>
            <person name="Stumpf M.P."/>
            <person name="Sudbery P.E."/>
            <person name="Srikantha T."/>
            <person name="Zeng Q."/>
            <person name="Berman J."/>
            <person name="Berriman M."/>
            <person name="Heitman J."/>
            <person name="Gow N.A."/>
            <person name="Lorenz M.C."/>
            <person name="Birren B.W."/>
            <person name="Kellis M."/>
            <person name="Cuomo C.A."/>
        </authorList>
    </citation>
    <scope>NUCLEOTIDE SEQUENCE [LARGE SCALE GENOMIC DNA]</scope>
    <source>
        <strain evidence="8 9">WO-1</strain>
    </source>
</reference>
<evidence type="ECO:0000256" key="5">
    <source>
        <dbReference type="SAM" id="MobiDB-lite"/>
    </source>
</evidence>
<accession>C4YHX2</accession>